<dbReference type="Gene3D" id="1.10.357.10">
    <property type="entry name" value="Tetracycline Repressor, domain 2"/>
    <property type="match status" value="1"/>
</dbReference>
<name>A0A2D0IZW3_XENBU</name>
<gene>
    <name evidence="1" type="ORF">Xbud_02124</name>
</gene>
<sequence>MILFDEKNLSPIRRRTLERMTKAALKLYDKKTFPSPKEIAEEAEYAKITLRSYFQTHNEFVEYVVKQVIGSFVAPKTGSDAEENVERLFKWGYGQIEKNEALMRDALRISQLRWQEAVSDEKNGGQSSILKKSNRKESLTLALEPLKNQLNDDTIHKIIMLLSVLYGTEAMVVLKDSFCLENDEIVNLMTWAAKLIIRQAIIENLDNE</sequence>
<evidence type="ECO:0008006" key="3">
    <source>
        <dbReference type="Google" id="ProtNLM"/>
    </source>
</evidence>
<dbReference type="AlphaFoldDB" id="A0A2D0IZW3"/>
<dbReference type="Proteomes" id="UP000225833">
    <property type="component" value="Unassembled WGS sequence"/>
</dbReference>
<accession>A0A2D0IZW3</accession>
<dbReference type="SUPFAM" id="SSF46689">
    <property type="entry name" value="Homeodomain-like"/>
    <property type="match status" value="1"/>
</dbReference>
<dbReference type="EMBL" id="NIBS01000010">
    <property type="protein sequence ID" value="PHM27547.1"/>
    <property type="molecule type" value="Genomic_DNA"/>
</dbReference>
<dbReference type="InterPro" id="IPR009057">
    <property type="entry name" value="Homeodomain-like_sf"/>
</dbReference>
<dbReference type="OrthoDB" id="6442715at2"/>
<dbReference type="RefSeq" id="WP_099136015.1">
    <property type="nucleotide sequence ID" value="NZ_CAWNNJ010000002.1"/>
</dbReference>
<protein>
    <recommendedName>
        <fullName evidence="3">TetR family transcriptional regulator</fullName>
    </recommendedName>
</protein>
<evidence type="ECO:0000313" key="1">
    <source>
        <dbReference type="EMBL" id="PHM27547.1"/>
    </source>
</evidence>
<organism evidence="1 2">
    <name type="scientific">Xenorhabdus budapestensis</name>
    <dbReference type="NCBI Taxonomy" id="290110"/>
    <lineage>
        <taxon>Bacteria</taxon>
        <taxon>Pseudomonadati</taxon>
        <taxon>Pseudomonadota</taxon>
        <taxon>Gammaproteobacteria</taxon>
        <taxon>Enterobacterales</taxon>
        <taxon>Morganellaceae</taxon>
        <taxon>Xenorhabdus</taxon>
    </lineage>
</organism>
<proteinExistence type="predicted"/>
<reference evidence="1 2" key="1">
    <citation type="journal article" date="2017" name="Nat. Microbiol.">
        <title>Natural product diversity associated with the nematode symbionts Photorhabdus and Xenorhabdus.</title>
        <authorList>
            <person name="Tobias N.J."/>
            <person name="Wolff H."/>
            <person name="Djahanschiri B."/>
            <person name="Grundmann F."/>
            <person name="Kronenwerth M."/>
            <person name="Shi Y.M."/>
            <person name="Simonyi S."/>
            <person name="Grun P."/>
            <person name="Shapiro-Ilan D."/>
            <person name="Pidot S.J."/>
            <person name="Stinear T.P."/>
            <person name="Ebersberger I."/>
            <person name="Bode H.B."/>
        </authorList>
    </citation>
    <scope>NUCLEOTIDE SEQUENCE [LARGE SCALE GENOMIC DNA]</scope>
    <source>
        <strain evidence="1 2">DSM 16342</strain>
    </source>
</reference>
<comment type="caution">
    <text evidence="1">The sequence shown here is derived from an EMBL/GenBank/DDBJ whole genome shotgun (WGS) entry which is preliminary data.</text>
</comment>
<evidence type="ECO:0000313" key="2">
    <source>
        <dbReference type="Proteomes" id="UP000225833"/>
    </source>
</evidence>